<proteinExistence type="predicted"/>
<evidence type="ECO:0000313" key="1">
    <source>
        <dbReference type="EMBL" id="VTS01372.1"/>
    </source>
</evidence>
<protein>
    <submittedName>
        <fullName evidence="1">Uncharacterized protein</fullName>
    </submittedName>
</protein>
<dbReference type="AlphaFoldDB" id="A0A6P2DHF4"/>
<evidence type="ECO:0000313" key="2">
    <source>
        <dbReference type="Proteomes" id="UP000464178"/>
    </source>
</evidence>
<accession>A0A6P2DHF4</accession>
<reference evidence="1 2" key="1">
    <citation type="submission" date="2019-05" db="EMBL/GenBank/DDBJ databases">
        <authorList>
            <consortium name="Science for Life Laboratories"/>
        </authorList>
    </citation>
    <scope>NUCLEOTIDE SEQUENCE [LARGE SCALE GENOMIC DNA]</scope>
    <source>
        <strain evidence="1">Soil9</strain>
    </source>
</reference>
<dbReference type="EMBL" id="LR593886">
    <property type="protein sequence ID" value="VTS01372.1"/>
    <property type="molecule type" value="Genomic_DNA"/>
</dbReference>
<dbReference type="RefSeq" id="WP_162672431.1">
    <property type="nucleotide sequence ID" value="NZ_LR593886.1"/>
</dbReference>
<dbReference type="KEGG" id="gms:SOIL9_78720"/>
<dbReference type="Proteomes" id="UP000464178">
    <property type="component" value="Chromosome"/>
</dbReference>
<keyword evidence="2" id="KW-1185">Reference proteome</keyword>
<gene>
    <name evidence="1" type="ORF">SOIL9_78720</name>
</gene>
<sequence>MGVEYAHYLLARDPNWIGSVDVARRVRSMLDRRGLASGEPELFGLEGGRRRKLRGRLATSKALPANLLVRYPHVNGGRAVAEVVGPSYYAAVGEDERYFQGISVVVGTDFRVGPCSESLSIEVIRLPTRAGRDVIPYSKGSCLWEFDDSYPADESALPPATRIEAHGELPAGFTGVWRAGLMLDCGKDLPRIDDFGFGLRLSDRFAAELADAFGTHLVEVGRVH</sequence>
<name>A0A6P2DHF4_9BACT</name>
<organism evidence="1 2">
    <name type="scientific">Gemmata massiliana</name>
    <dbReference type="NCBI Taxonomy" id="1210884"/>
    <lineage>
        <taxon>Bacteria</taxon>
        <taxon>Pseudomonadati</taxon>
        <taxon>Planctomycetota</taxon>
        <taxon>Planctomycetia</taxon>
        <taxon>Gemmatales</taxon>
        <taxon>Gemmataceae</taxon>
        <taxon>Gemmata</taxon>
    </lineage>
</organism>